<dbReference type="EMBL" id="FWFG01000116">
    <property type="protein sequence ID" value="SLM95713.1"/>
    <property type="molecule type" value="Genomic_DNA"/>
</dbReference>
<dbReference type="InterPro" id="IPR010619">
    <property type="entry name" value="ThrE-like_N"/>
</dbReference>
<dbReference type="PANTHER" id="PTHR34390">
    <property type="entry name" value="UPF0442 PROTEIN YJJB-RELATED"/>
    <property type="match status" value="1"/>
</dbReference>
<evidence type="ECO:0000256" key="6">
    <source>
        <dbReference type="ARBA" id="ARBA00034125"/>
    </source>
</evidence>
<keyword evidence="5 8" id="KW-0472">Membrane</keyword>
<name>A0A1X6X9E3_9MICO</name>
<feature type="domain" description="Threonine/Serine exporter ThrE" evidence="10">
    <location>
        <begin position="283"/>
        <end position="403"/>
    </location>
</feature>
<dbReference type="Proteomes" id="UP000195981">
    <property type="component" value="Unassembled WGS sequence"/>
</dbReference>
<gene>
    <name evidence="11" type="ORF">FM110_13240</name>
</gene>
<keyword evidence="12" id="KW-1185">Reference proteome</keyword>
<keyword evidence="3 8" id="KW-0812">Transmembrane</keyword>
<dbReference type="GO" id="GO:0015744">
    <property type="term" value="P:succinate transport"/>
    <property type="evidence" value="ECO:0007669"/>
    <property type="project" value="TreeGrafter"/>
</dbReference>
<evidence type="ECO:0000259" key="9">
    <source>
        <dbReference type="Pfam" id="PF06738"/>
    </source>
</evidence>
<feature type="transmembrane region" description="Helical" evidence="8">
    <location>
        <begin position="324"/>
        <end position="341"/>
    </location>
</feature>
<evidence type="ECO:0000313" key="12">
    <source>
        <dbReference type="Proteomes" id="UP000195981"/>
    </source>
</evidence>
<evidence type="ECO:0008006" key="13">
    <source>
        <dbReference type="Google" id="ProtNLM"/>
    </source>
</evidence>
<feature type="transmembrane region" description="Helical" evidence="8">
    <location>
        <begin position="270"/>
        <end position="292"/>
    </location>
</feature>
<feature type="compositionally biased region" description="Basic and acidic residues" evidence="7">
    <location>
        <begin position="465"/>
        <end position="478"/>
    </location>
</feature>
<dbReference type="PANTHER" id="PTHR34390:SF2">
    <property type="entry name" value="SUCCINATE TRANSPORTER SUBUNIT YJJP-RELATED"/>
    <property type="match status" value="1"/>
</dbReference>
<comment type="subcellular location">
    <subcellularLocation>
        <location evidence="1">Cell membrane</location>
        <topology evidence="1">Multi-pass membrane protein</topology>
    </subcellularLocation>
</comment>
<dbReference type="InterPro" id="IPR050539">
    <property type="entry name" value="ThrE_Dicarb/AminoAcid_Exp"/>
</dbReference>
<feature type="transmembrane region" description="Helical" evidence="8">
    <location>
        <begin position="198"/>
        <end position="218"/>
    </location>
</feature>
<dbReference type="RefSeq" id="WP_159458093.1">
    <property type="nucleotide sequence ID" value="NZ_FWFG01000116.1"/>
</dbReference>
<evidence type="ECO:0000256" key="7">
    <source>
        <dbReference type="SAM" id="MobiDB-lite"/>
    </source>
</evidence>
<organism evidence="11 12">
    <name type="scientific">Brachybacterium nesterenkovii</name>
    <dbReference type="NCBI Taxonomy" id="47847"/>
    <lineage>
        <taxon>Bacteria</taxon>
        <taxon>Bacillati</taxon>
        <taxon>Actinomycetota</taxon>
        <taxon>Actinomycetes</taxon>
        <taxon>Micrococcales</taxon>
        <taxon>Dermabacteraceae</taxon>
        <taxon>Brachybacterium</taxon>
    </lineage>
</organism>
<keyword evidence="2" id="KW-1003">Cell membrane</keyword>
<evidence type="ECO:0000256" key="2">
    <source>
        <dbReference type="ARBA" id="ARBA00022475"/>
    </source>
</evidence>
<dbReference type="AlphaFoldDB" id="A0A1X6X9E3"/>
<feature type="transmembrane region" description="Helical" evidence="8">
    <location>
        <begin position="238"/>
        <end position="258"/>
    </location>
</feature>
<dbReference type="GO" id="GO:0005886">
    <property type="term" value="C:plasma membrane"/>
    <property type="evidence" value="ECO:0007669"/>
    <property type="project" value="UniProtKB-SubCell"/>
</dbReference>
<dbReference type="InterPro" id="IPR024528">
    <property type="entry name" value="ThrE_2"/>
</dbReference>
<feature type="domain" description="Threonine/serine exporter-like N-terminal" evidence="9">
    <location>
        <begin position="13"/>
        <end position="251"/>
    </location>
</feature>
<dbReference type="Pfam" id="PF06738">
    <property type="entry name" value="ThrE"/>
    <property type="match status" value="1"/>
</dbReference>
<evidence type="ECO:0000256" key="5">
    <source>
        <dbReference type="ARBA" id="ARBA00023136"/>
    </source>
</evidence>
<accession>A0A1X6X9E3</accession>
<dbReference type="Pfam" id="PF12821">
    <property type="entry name" value="ThrE_2"/>
    <property type="match status" value="1"/>
</dbReference>
<comment type="similarity">
    <text evidence="6">Belongs to the ThrE exporter (TC 2.A.79) family.</text>
</comment>
<evidence type="ECO:0000256" key="4">
    <source>
        <dbReference type="ARBA" id="ARBA00022989"/>
    </source>
</evidence>
<feature type="transmembrane region" description="Helical" evidence="8">
    <location>
        <begin position="171"/>
        <end position="192"/>
    </location>
</feature>
<evidence type="ECO:0000259" key="10">
    <source>
        <dbReference type="Pfam" id="PF12821"/>
    </source>
</evidence>
<feature type="transmembrane region" description="Helical" evidence="8">
    <location>
        <begin position="353"/>
        <end position="371"/>
    </location>
</feature>
<evidence type="ECO:0000256" key="3">
    <source>
        <dbReference type="ARBA" id="ARBA00022692"/>
    </source>
</evidence>
<keyword evidence="4 8" id="KW-1133">Transmembrane helix</keyword>
<dbReference type="OrthoDB" id="9763957at2"/>
<feature type="region of interest" description="Disordered" evidence="7">
    <location>
        <begin position="435"/>
        <end position="478"/>
    </location>
</feature>
<evidence type="ECO:0000256" key="1">
    <source>
        <dbReference type="ARBA" id="ARBA00004651"/>
    </source>
</evidence>
<proteinExistence type="inferred from homology"/>
<sequence>MATDLARLHAVFDLAIRIGEGMLTNGAAASEVTATVLRIISSSGIRNVSVTVTFDEVSISYLPDPEAAPFTRIRAAGARIQDFTKLEAFEQIAEDYVKGAATLEESTARIALVPSAAPSYPSWLVAAALALMGGAAAYGLGAGILVTLAATATAAFLAVQTESLVRRRIPLFYVQAAGGFVAAAAAIAVHLIDPARSSSLVVVACLIILLAGLTSIGAMQDAITGWYVTASARMLETIMLTVGLIVGVRGGLLAADLLGADLSVSAPMSVSLSSVPVVLVSGALMGLGYAISVQTPPRSLVWCAVIAAVSALGANLLTDTGIERVWAVGATSLAAGVIAVLMAQQVRAPARTFVMAGVIPLVPGSRIYAGLLLIGTDLTAGAAKLFEAGEVAVALAAGAVLGQLLAAWALGASGRTVSTFTPVIAAPFTTLRRRRQVAGSPRGGRRGGSTIAAERTMPSTSQPSEPRHDRAADQEETP</sequence>
<evidence type="ECO:0000256" key="8">
    <source>
        <dbReference type="SAM" id="Phobius"/>
    </source>
</evidence>
<reference evidence="11 12" key="1">
    <citation type="submission" date="2017-02" db="EMBL/GenBank/DDBJ databases">
        <authorList>
            <person name="Peterson S.W."/>
        </authorList>
    </citation>
    <scope>NUCLEOTIDE SEQUENCE [LARGE SCALE GENOMIC DNA]</scope>
    <source>
        <strain evidence="11 12">CIP104813</strain>
    </source>
</reference>
<evidence type="ECO:0000313" key="11">
    <source>
        <dbReference type="EMBL" id="SLM95713.1"/>
    </source>
</evidence>
<feature type="transmembrane region" description="Helical" evidence="8">
    <location>
        <begin position="391"/>
        <end position="410"/>
    </location>
</feature>
<feature type="transmembrane region" description="Helical" evidence="8">
    <location>
        <begin position="299"/>
        <end position="318"/>
    </location>
</feature>
<dbReference type="GO" id="GO:0022857">
    <property type="term" value="F:transmembrane transporter activity"/>
    <property type="evidence" value="ECO:0007669"/>
    <property type="project" value="InterPro"/>
</dbReference>
<feature type="transmembrane region" description="Helical" evidence="8">
    <location>
        <begin position="137"/>
        <end position="159"/>
    </location>
</feature>
<protein>
    <recommendedName>
        <fullName evidence="13">Amino acid export carrier protein</fullName>
    </recommendedName>
</protein>